<accession>A0A396J631</accession>
<protein>
    <submittedName>
        <fullName evidence="1">Uncharacterized protein</fullName>
    </submittedName>
</protein>
<dbReference type="Proteomes" id="UP000265566">
    <property type="component" value="Chromosome 2"/>
</dbReference>
<dbReference type="EMBL" id="PSQE01000002">
    <property type="protein sequence ID" value="RHN73626.1"/>
    <property type="molecule type" value="Genomic_DNA"/>
</dbReference>
<reference evidence="1" key="1">
    <citation type="journal article" date="2018" name="Nat. Plants">
        <title>Whole-genome landscape of Medicago truncatula symbiotic genes.</title>
        <authorList>
            <person name="Pecrix Y."/>
            <person name="Gamas P."/>
            <person name="Carrere S."/>
        </authorList>
    </citation>
    <scope>NUCLEOTIDE SEQUENCE</scope>
    <source>
        <tissue evidence="1">Leaves</tissue>
    </source>
</reference>
<sequence>MSCKISYQQTFDDKELVVRFLSLTIALNTIRRNNQRAATMLLRLLIVWKIICNILN</sequence>
<dbReference type="Gramene" id="rna9462">
    <property type="protein sequence ID" value="RHN73626.1"/>
    <property type="gene ID" value="gene9462"/>
</dbReference>
<comment type="caution">
    <text evidence="1">The sequence shown here is derived from an EMBL/GenBank/DDBJ whole genome shotgun (WGS) entry which is preliminary data.</text>
</comment>
<evidence type="ECO:0000313" key="1">
    <source>
        <dbReference type="EMBL" id="RHN73626.1"/>
    </source>
</evidence>
<dbReference type="AlphaFoldDB" id="A0A396J631"/>
<name>A0A396J631_MEDTR</name>
<organism evidence="1">
    <name type="scientific">Medicago truncatula</name>
    <name type="common">Barrel medic</name>
    <name type="synonym">Medicago tribuloides</name>
    <dbReference type="NCBI Taxonomy" id="3880"/>
    <lineage>
        <taxon>Eukaryota</taxon>
        <taxon>Viridiplantae</taxon>
        <taxon>Streptophyta</taxon>
        <taxon>Embryophyta</taxon>
        <taxon>Tracheophyta</taxon>
        <taxon>Spermatophyta</taxon>
        <taxon>Magnoliopsida</taxon>
        <taxon>eudicotyledons</taxon>
        <taxon>Gunneridae</taxon>
        <taxon>Pentapetalae</taxon>
        <taxon>rosids</taxon>
        <taxon>fabids</taxon>
        <taxon>Fabales</taxon>
        <taxon>Fabaceae</taxon>
        <taxon>Papilionoideae</taxon>
        <taxon>50 kb inversion clade</taxon>
        <taxon>NPAAA clade</taxon>
        <taxon>Hologalegina</taxon>
        <taxon>IRL clade</taxon>
        <taxon>Trifolieae</taxon>
        <taxon>Medicago</taxon>
    </lineage>
</organism>
<proteinExistence type="predicted"/>
<gene>
    <name evidence="1" type="ORF">MtrunA17_Chr2g0300551</name>
</gene>